<comment type="caution">
    <text evidence="1">The sequence shown here is derived from an EMBL/GenBank/DDBJ whole genome shotgun (WGS) entry which is preliminary data.</text>
</comment>
<organism evidence="1 2">
    <name type="scientific">Natrinema gari JCM 14663</name>
    <dbReference type="NCBI Taxonomy" id="1230459"/>
    <lineage>
        <taxon>Archaea</taxon>
        <taxon>Methanobacteriati</taxon>
        <taxon>Methanobacteriota</taxon>
        <taxon>Stenosarchaea group</taxon>
        <taxon>Halobacteria</taxon>
        <taxon>Halobacteriales</taxon>
        <taxon>Natrialbaceae</taxon>
        <taxon>Natrinema</taxon>
    </lineage>
</organism>
<keyword evidence="2" id="KW-1185">Reference proteome</keyword>
<reference evidence="1 2" key="1">
    <citation type="journal article" date="2014" name="PLoS Genet.">
        <title>Phylogenetically driven sequencing of extremely halophilic archaea reveals strategies for static and dynamic osmo-response.</title>
        <authorList>
            <person name="Becker E.A."/>
            <person name="Seitzer P.M."/>
            <person name="Tritt A."/>
            <person name="Larsen D."/>
            <person name="Krusor M."/>
            <person name="Yao A.I."/>
            <person name="Wu D."/>
            <person name="Madern D."/>
            <person name="Eisen J.A."/>
            <person name="Darling A.E."/>
            <person name="Facciotti M.T."/>
        </authorList>
    </citation>
    <scope>NUCLEOTIDE SEQUENCE [LARGE SCALE GENOMIC DNA]</scope>
    <source>
        <strain evidence="1 2">JCM 14663</strain>
    </source>
</reference>
<evidence type="ECO:0000313" key="1">
    <source>
        <dbReference type="EMBL" id="ELY83436.1"/>
    </source>
</evidence>
<dbReference type="AlphaFoldDB" id="L9ZBP3"/>
<name>L9ZBP3_9EURY</name>
<protein>
    <submittedName>
        <fullName evidence="1">Uncharacterized protein</fullName>
    </submittedName>
</protein>
<dbReference type="EMBL" id="AOIJ01000031">
    <property type="protein sequence ID" value="ELY83436.1"/>
    <property type="molecule type" value="Genomic_DNA"/>
</dbReference>
<evidence type="ECO:0000313" key="2">
    <source>
        <dbReference type="Proteomes" id="UP000011592"/>
    </source>
</evidence>
<gene>
    <name evidence="1" type="ORF">C486_02203</name>
</gene>
<proteinExistence type="predicted"/>
<sequence>MGALLGSLPLESALGLITVEPGFVCREVKHEIVLPVSVYVFNMAAVCRACAAPLCDDVRGSKPIPDSLTRRIELVRL</sequence>
<accession>L9ZBP3</accession>
<dbReference type="Proteomes" id="UP000011592">
    <property type="component" value="Unassembled WGS sequence"/>
</dbReference>